<sequence length="116" mass="14020">MKIKYIFRKKLFVPLRQQYRMTIEDKLWSIGGAVKQDQDHLKESSKNSRKLRRYHSYDDGRTTSMEVLDRLLERKKRKMHQDSKFPSIPSQNIQTICYYISKDDKICYEKILTSLL</sequence>
<proteinExistence type="predicted"/>
<name>A0A6P3YCU3_DINQU</name>
<evidence type="ECO:0000313" key="2">
    <source>
        <dbReference type="RefSeq" id="XP_014488273.1"/>
    </source>
</evidence>
<protein>
    <submittedName>
        <fullName evidence="2">Uncharacterized protein LOC106751733 isoform X1</fullName>
    </submittedName>
</protein>
<organism evidence="1 2">
    <name type="scientific">Dinoponera quadriceps</name>
    <name type="common">South American ant</name>
    <dbReference type="NCBI Taxonomy" id="609295"/>
    <lineage>
        <taxon>Eukaryota</taxon>
        <taxon>Metazoa</taxon>
        <taxon>Ecdysozoa</taxon>
        <taxon>Arthropoda</taxon>
        <taxon>Hexapoda</taxon>
        <taxon>Insecta</taxon>
        <taxon>Pterygota</taxon>
        <taxon>Neoptera</taxon>
        <taxon>Endopterygota</taxon>
        <taxon>Hymenoptera</taxon>
        <taxon>Apocrita</taxon>
        <taxon>Aculeata</taxon>
        <taxon>Formicoidea</taxon>
        <taxon>Formicidae</taxon>
        <taxon>Ponerinae</taxon>
        <taxon>Ponerini</taxon>
        <taxon>Dinoponera</taxon>
    </lineage>
</organism>
<reference evidence="2" key="1">
    <citation type="submission" date="2025-08" db="UniProtKB">
        <authorList>
            <consortium name="RefSeq"/>
        </authorList>
    </citation>
    <scope>IDENTIFICATION</scope>
</reference>
<dbReference type="GeneID" id="106751733"/>
<keyword evidence="1" id="KW-1185">Reference proteome</keyword>
<dbReference type="AlphaFoldDB" id="A0A6P3YCU3"/>
<dbReference type="RefSeq" id="XP_014488273.1">
    <property type="nucleotide sequence ID" value="XM_014632787.1"/>
</dbReference>
<dbReference type="Proteomes" id="UP000515204">
    <property type="component" value="Unplaced"/>
</dbReference>
<accession>A0A6P3YCU3</accession>
<evidence type="ECO:0000313" key="1">
    <source>
        <dbReference type="Proteomes" id="UP000515204"/>
    </source>
</evidence>
<gene>
    <name evidence="2" type="primary">LOC106751733</name>
</gene>
<dbReference type="KEGG" id="dqu:106751733"/>